<sequence>MFAYCPALNGIQLPNEFKVRIYHATTAILSPASFQVSTPSGASVGDITKKWRGLLRELVTNADTFSVSFPMDLDVRAKALLLGATFMIDFTEFEHTKNV</sequence>
<evidence type="ECO:0000256" key="2">
    <source>
        <dbReference type="RuleBase" id="RU363116"/>
    </source>
</evidence>
<comment type="similarity">
    <text evidence="1 2">Belongs to the phospholipid scramblase family.</text>
</comment>
<reference evidence="3 4" key="1">
    <citation type="submission" date="2019-10" db="EMBL/GenBank/DDBJ databases">
        <title>Assembly and Annotation for the nematode Trichostrongylus colubriformis.</title>
        <authorList>
            <person name="Martin J."/>
        </authorList>
    </citation>
    <scope>NUCLEOTIDE SEQUENCE [LARGE SCALE GENOMIC DNA]</scope>
    <source>
        <strain evidence="3">G859</strain>
        <tissue evidence="3">Whole worm</tissue>
    </source>
</reference>
<name>A0AAN8FUH2_TRICO</name>
<dbReference type="EMBL" id="WIXE01000778">
    <property type="protein sequence ID" value="KAK5986276.1"/>
    <property type="molecule type" value="Genomic_DNA"/>
</dbReference>
<proteinExistence type="inferred from homology"/>
<protein>
    <recommendedName>
        <fullName evidence="2">Phospholipid scramblase</fullName>
    </recommendedName>
</protein>
<keyword evidence="2" id="KW-0106">Calcium</keyword>
<keyword evidence="4" id="KW-1185">Reference proteome</keyword>
<dbReference type="InterPro" id="IPR005552">
    <property type="entry name" value="Scramblase"/>
</dbReference>
<keyword evidence="2" id="KW-0449">Lipoprotein</keyword>
<keyword evidence="2" id="KW-0564">Palmitate</keyword>
<evidence type="ECO:0000256" key="1">
    <source>
        <dbReference type="ARBA" id="ARBA00005350"/>
    </source>
</evidence>
<dbReference type="PANTHER" id="PTHR23248">
    <property type="entry name" value="PHOSPHOLIPID SCRAMBLASE-RELATED"/>
    <property type="match status" value="1"/>
</dbReference>
<dbReference type="GO" id="GO:0017128">
    <property type="term" value="F:phospholipid scramblase activity"/>
    <property type="evidence" value="ECO:0007669"/>
    <property type="project" value="InterPro"/>
</dbReference>
<evidence type="ECO:0000313" key="3">
    <source>
        <dbReference type="EMBL" id="KAK5986276.1"/>
    </source>
</evidence>
<dbReference type="AlphaFoldDB" id="A0AAN8FUH2"/>
<comment type="function">
    <text evidence="2">May mediate accelerated ATP-independent bidirectional transbilayer migration of phospholipids upon binding calcium ions that results in a loss of phospholipid asymmetry in the plasma membrane.</text>
</comment>
<organism evidence="3 4">
    <name type="scientific">Trichostrongylus colubriformis</name>
    <name type="common">Black scour worm</name>
    <dbReference type="NCBI Taxonomy" id="6319"/>
    <lineage>
        <taxon>Eukaryota</taxon>
        <taxon>Metazoa</taxon>
        <taxon>Ecdysozoa</taxon>
        <taxon>Nematoda</taxon>
        <taxon>Chromadorea</taxon>
        <taxon>Rhabditida</taxon>
        <taxon>Rhabditina</taxon>
        <taxon>Rhabditomorpha</taxon>
        <taxon>Strongyloidea</taxon>
        <taxon>Trichostrongylidae</taxon>
        <taxon>Trichostrongylus</taxon>
    </lineage>
</organism>
<accession>A0AAN8FUH2</accession>
<evidence type="ECO:0000313" key="4">
    <source>
        <dbReference type="Proteomes" id="UP001331761"/>
    </source>
</evidence>
<dbReference type="GO" id="GO:0005886">
    <property type="term" value="C:plasma membrane"/>
    <property type="evidence" value="ECO:0007669"/>
    <property type="project" value="TreeGrafter"/>
</dbReference>
<gene>
    <name evidence="3" type="ORF">GCK32_003156</name>
</gene>
<dbReference type="Pfam" id="PF03803">
    <property type="entry name" value="Scramblase"/>
    <property type="match status" value="1"/>
</dbReference>
<comment type="cofactor">
    <cofactor evidence="2">
        <name>Ca(2+)</name>
        <dbReference type="ChEBI" id="CHEBI:29108"/>
    </cofactor>
</comment>
<dbReference type="Proteomes" id="UP001331761">
    <property type="component" value="Unassembled WGS sequence"/>
</dbReference>
<comment type="caution">
    <text evidence="3">The sequence shown here is derived from an EMBL/GenBank/DDBJ whole genome shotgun (WGS) entry which is preliminary data.</text>
</comment>
<dbReference type="PANTHER" id="PTHR23248:SF63">
    <property type="entry name" value="PHOSPHOLIPID SCRAMBLASE"/>
    <property type="match status" value="1"/>
</dbReference>